<name>A0A9N9A668_9GLOM</name>
<sequence>MTKMFEESDHTEYTNEVENTSLLTSFEEVTSSNLFSTKPIHSKDLYAAIQKFQLTTKTLENDVILMSNWLDSQKEHDPQ</sequence>
<dbReference type="OrthoDB" id="2366576at2759"/>
<dbReference type="EMBL" id="CAJVQA010001568">
    <property type="protein sequence ID" value="CAG8518999.1"/>
    <property type="molecule type" value="Genomic_DNA"/>
</dbReference>
<keyword evidence="2" id="KW-1185">Reference proteome</keyword>
<dbReference type="Proteomes" id="UP000789759">
    <property type="component" value="Unassembled WGS sequence"/>
</dbReference>
<organism evidence="1 2">
    <name type="scientific">Cetraspora pellucida</name>
    <dbReference type="NCBI Taxonomy" id="1433469"/>
    <lineage>
        <taxon>Eukaryota</taxon>
        <taxon>Fungi</taxon>
        <taxon>Fungi incertae sedis</taxon>
        <taxon>Mucoromycota</taxon>
        <taxon>Glomeromycotina</taxon>
        <taxon>Glomeromycetes</taxon>
        <taxon>Diversisporales</taxon>
        <taxon>Gigasporaceae</taxon>
        <taxon>Cetraspora</taxon>
    </lineage>
</organism>
<gene>
    <name evidence="1" type="ORF">CPELLU_LOCUS3291</name>
</gene>
<protein>
    <submittedName>
        <fullName evidence="1">916_t:CDS:1</fullName>
    </submittedName>
</protein>
<proteinExistence type="predicted"/>
<accession>A0A9N9A668</accession>
<evidence type="ECO:0000313" key="1">
    <source>
        <dbReference type="EMBL" id="CAG8518999.1"/>
    </source>
</evidence>
<comment type="caution">
    <text evidence="1">The sequence shown here is derived from an EMBL/GenBank/DDBJ whole genome shotgun (WGS) entry which is preliminary data.</text>
</comment>
<evidence type="ECO:0000313" key="2">
    <source>
        <dbReference type="Proteomes" id="UP000789759"/>
    </source>
</evidence>
<reference evidence="1" key="1">
    <citation type="submission" date="2021-06" db="EMBL/GenBank/DDBJ databases">
        <authorList>
            <person name="Kallberg Y."/>
            <person name="Tangrot J."/>
            <person name="Rosling A."/>
        </authorList>
    </citation>
    <scope>NUCLEOTIDE SEQUENCE</scope>
    <source>
        <strain evidence="1">FL966</strain>
    </source>
</reference>
<dbReference type="AlphaFoldDB" id="A0A9N9A668"/>